<feature type="compositionally biased region" description="Pro residues" evidence="2">
    <location>
        <begin position="97"/>
        <end position="126"/>
    </location>
</feature>
<evidence type="ECO:0000256" key="2">
    <source>
        <dbReference type="SAM" id="MobiDB-lite"/>
    </source>
</evidence>
<dbReference type="GO" id="GO:0071944">
    <property type="term" value="C:cell periphery"/>
    <property type="evidence" value="ECO:0007669"/>
    <property type="project" value="TreeGrafter"/>
</dbReference>
<feature type="chain" id="PRO_5040360293" evidence="3">
    <location>
        <begin position="24"/>
        <end position="262"/>
    </location>
</feature>
<feature type="compositionally biased region" description="Low complexity" evidence="2">
    <location>
        <begin position="66"/>
        <end position="76"/>
    </location>
</feature>
<dbReference type="Proteomes" id="UP001141552">
    <property type="component" value="Unassembled WGS sequence"/>
</dbReference>
<dbReference type="AlphaFoldDB" id="A0A9Q0FXR9"/>
<accession>A0A9Q0FXR9</accession>
<dbReference type="PANTHER" id="PTHR33470">
    <property type="entry name" value="OS01G0164075 PROTEIN"/>
    <property type="match status" value="1"/>
</dbReference>
<reference evidence="4" key="2">
    <citation type="journal article" date="2023" name="Plants (Basel)">
        <title>Annotation of the Turnera subulata (Passifloraceae) Draft Genome Reveals the S-Locus Evolved after the Divergence of Turneroideae from Passifloroideae in a Stepwise Manner.</title>
        <authorList>
            <person name="Henning P.M."/>
            <person name="Roalson E.H."/>
            <person name="Mir W."/>
            <person name="McCubbin A.G."/>
            <person name="Shore J.S."/>
        </authorList>
    </citation>
    <scope>NUCLEOTIDE SEQUENCE</scope>
    <source>
        <strain evidence="4">F60SS</strain>
    </source>
</reference>
<keyword evidence="1 3" id="KW-0732">Signal</keyword>
<dbReference type="InterPro" id="IPR003882">
    <property type="entry name" value="Pistil_extensin"/>
</dbReference>
<reference evidence="4" key="1">
    <citation type="submission" date="2022-02" db="EMBL/GenBank/DDBJ databases">
        <authorList>
            <person name="Henning P.M."/>
            <person name="McCubbin A.G."/>
            <person name="Shore J.S."/>
        </authorList>
    </citation>
    <scope>NUCLEOTIDE SEQUENCE</scope>
    <source>
        <strain evidence="4">F60SS</strain>
        <tissue evidence="4">Leaves</tissue>
    </source>
</reference>
<dbReference type="OrthoDB" id="665669at2759"/>
<dbReference type="PRINTS" id="PR01218">
    <property type="entry name" value="PSTLEXTENSIN"/>
</dbReference>
<protein>
    <submittedName>
        <fullName evidence="4">Uncharacterized protein</fullName>
    </submittedName>
</protein>
<organism evidence="4 5">
    <name type="scientific">Turnera subulata</name>
    <dbReference type="NCBI Taxonomy" id="218843"/>
    <lineage>
        <taxon>Eukaryota</taxon>
        <taxon>Viridiplantae</taxon>
        <taxon>Streptophyta</taxon>
        <taxon>Embryophyta</taxon>
        <taxon>Tracheophyta</taxon>
        <taxon>Spermatophyta</taxon>
        <taxon>Magnoliopsida</taxon>
        <taxon>eudicotyledons</taxon>
        <taxon>Gunneridae</taxon>
        <taxon>Pentapetalae</taxon>
        <taxon>rosids</taxon>
        <taxon>fabids</taxon>
        <taxon>Malpighiales</taxon>
        <taxon>Passifloraceae</taxon>
        <taxon>Turnera</taxon>
    </lineage>
</organism>
<proteinExistence type="predicted"/>
<comment type="caution">
    <text evidence="4">The sequence shown here is derived from an EMBL/GenBank/DDBJ whole genome shotgun (WGS) entry which is preliminary data.</text>
</comment>
<dbReference type="PANTHER" id="PTHR33470:SF22">
    <property type="entry name" value="POLLEN OLE E 1 ALLERGEN AND EXTENSIN FAMILY PROTEIN"/>
    <property type="match status" value="1"/>
</dbReference>
<dbReference type="Pfam" id="PF01190">
    <property type="entry name" value="Pollen_Ole_e_1"/>
    <property type="match status" value="1"/>
</dbReference>
<dbReference type="EMBL" id="JAKUCV010003299">
    <property type="protein sequence ID" value="KAJ4839502.1"/>
    <property type="molecule type" value="Genomic_DNA"/>
</dbReference>
<feature type="signal peptide" evidence="3">
    <location>
        <begin position="1"/>
        <end position="23"/>
    </location>
</feature>
<evidence type="ECO:0000256" key="1">
    <source>
        <dbReference type="ARBA" id="ARBA00022729"/>
    </source>
</evidence>
<evidence type="ECO:0000256" key="3">
    <source>
        <dbReference type="SAM" id="SignalP"/>
    </source>
</evidence>
<evidence type="ECO:0000313" key="4">
    <source>
        <dbReference type="EMBL" id="KAJ4839502.1"/>
    </source>
</evidence>
<feature type="compositionally biased region" description="Basic residues" evidence="2">
    <location>
        <begin position="56"/>
        <end position="65"/>
    </location>
</feature>
<sequence>MGFAIAKCLLLLHLSLLCFTVFGAEEFMAVAPGPTTSHHGGHGYNLHPATAPAPAPHHHHHRHHGQPPIHATAPSPAHHHHHHHAHPPAHAPVHAPVHPPMPYSHPPAKAPVHAPPVVHPHPPAHPPRPHFDRTLVAVQGVVYCKSCKYGAVDTLVGASPLSGATVKLQCNNTKYPLQVKGTTDKNGYFYIQAPKTVTNYAYHKCKVSLLSSTNATCSKPTNLHGGITGGELRPEKKFSDSHKTEYVLFTVGPFAFNPKCPR</sequence>
<gene>
    <name evidence="4" type="ORF">Tsubulata_030119</name>
</gene>
<keyword evidence="5" id="KW-1185">Reference proteome</keyword>
<name>A0A9Q0FXR9_9ROSI</name>
<feature type="region of interest" description="Disordered" evidence="2">
    <location>
        <begin position="35"/>
        <end position="128"/>
    </location>
</feature>
<feature type="compositionally biased region" description="Basic residues" evidence="2">
    <location>
        <begin position="77"/>
        <end position="87"/>
    </location>
</feature>
<evidence type="ECO:0000313" key="5">
    <source>
        <dbReference type="Proteomes" id="UP001141552"/>
    </source>
</evidence>